<evidence type="ECO:0000256" key="2">
    <source>
        <dbReference type="ARBA" id="ARBA00006344"/>
    </source>
</evidence>
<dbReference type="GO" id="GO:0005744">
    <property type="term" value="C:TIM23 mitochondrial import inner membrane translocase complex"/>
    <property type="evidence" value="ECO:0007669"/>
    <property type="project" value="UniProtKB-UniRule"/>
</dbReference>
<dbReference type="InParanoid" id="W4JMD8"/>
<dbReference type="AlphaFoldDB" id="W4JMD8"/>
<proteinExistence type="inferred from homology"/>
<dbReference type="InterPro" id="IPR004274">
    <property type="entry name" value="FCP1_dom"/>
</dbReference>
<evidence type="ECO:0000256" key="6">
    <source>
        <dbReference type="ARBA" id="ARBA00022792"/>
    </source>
</evidence>
<dbReference type="Gene3D" id="3.40.50.1000">
    <property type="entry name" value="HAD superfamily/HAD-like"/>
    <property type="match status" value="1"/>
</dbReference>
<dbReference type="FunCoup" id="W4JMD8">
    <property type="interactions" value="89"/>
</dbReference>
<feature type="compositionally biased region" description="Polar residues" evidence="15">
    <location>
        <begin position="37"/>
        <end position="47"/>
    </location>
</feature>
<evidence type="ECO:0000256" key="12">
    <source>
        <dbReference type="ARBA" id="ARBA00023136"/>
    </source>
</evidence>
<dbReference type="CDD" id="cd07521">
    <property type="entry name" value="HAD_FCP1-like"/>
    <property type="match status" value="1"/>
</dbReference>
<evidence type="ECO:0000313" key="17">
    <source>
        <dbReference type="EMBL" id="ETW74717.1"/>
    </source>
</evidence>
<evidence type="ECO:0000256" key="4">
    <source>
        <dbReference type="ARBA" id="ARBA00022448"/>
    </source>
</evidence>
<reference evidence="17 18" key="1">
    <citation type="journal article" date="2012" name="New Phytol.">
        <title>Insight into trade-off between wood decay and parasitism from the genome of a fungal forest pathogen.</title>
        <authorList>
            <person name="Olson A."/>
            <person name="Aerts A."/>
            <person name="Asiegbu F."/>
            <person name="Belbahri L."/>
            <person name="Bouzid O."/>
            <person name="Broberg A."/>
            <person name="Canback B."/>
            <person name="Coutinho P.M."/>
            <person name="Cullen D."/>
            <person name="Dalman K."/>
            <person name="Deflorio G."/>
            <person name="van Diepen L.T."/>
            <person name="Dunand C."/>
            <person name="Duplessis S."/>
            <person name="Durling M."/>
            <person name="Gonthier P."/>
            <person name="Grimwood J."/>
            <person name="Fossdal C.G."/>
            <person name="Hansson D."/>
            <person name="Henrissat B."/>
            <person name="Hietala A."/>
            <person name="Himmelstrand K."/>
            <person name="Hoffmeister D."/>
            <person name="Hogberg N."/>
            <person name="James T.Y."/>
            <person name="Karlsson M."/>
            <person name="Kohler A."/>
            <person name="Kues U."/>
            <person name="Lee Y.H."/>
            <person name="Lin Y.C."/>
            <person name="Lind M."/>
            <person name="Lindquist E."/>
            <person name="Lombard V."/>
            <person name="Lucas S."/>
            <person name="Lunden K."/>
            <person name="Morin E."/>
            <person name="Murat C."/>
            <person name="Park J."/>
            <person name="Raffaello T."/>
            <person name="Rouze P."/>
            <person name="Salamov A."/>
            <person name="Schmutz J."/>
            <person name="Solheim H."/>
            <person name="Stahlberg J."/>
            <person name="Velez H."/>
            <person name="de Vries R.P."/>
            <person name="Wiebenga A."/>
            <person name="Woodward S."/>
            <person name="Yakovlev I."/>
            <person name="Garbelotto M."/>
            <person name="Martin F."/>
            <person name="Grigoriev I.V."/>
            <person name="Stenlid J."/>
        </authorList>
    </citation>
    <scope>NUCLEOTIDE SEQUENCE [LARGE SCALE GENOMIC DNA]</scope>
    <source>
        <strain evidence="17 18">TC 32-1</strain>
    </source>
</reference>
<accession>W4JMD8</accession>
<evidence type="ECO:0000256" key="11">
    <source>
        <dbReference type="ARBA" id="ARBA00023128"/>
    </source>
</evidence>
<feature type="compositionally biased region" description="Low complexity" evidence="15">
    <location>
        <begin position="418"/>
        <end position="430"/>
    </location>
</feature>
<evidence type="ECO:0000256" key="7">
    <source>
        <dbReference type="ARBA" id="ARBA00022927"/>
    </source>
</evidence>
<comment type="subunit">
    <text evidence="13">Component of the TIM23 complex, at least composed of TIM23, TIM17 and TIM50. Interacts with preproteins in transit.</text>
</comment>
<dbReference type="RefSeq" id="XP_009553205.1">
    <property type="nucleotide sequence ID" value="XM_009554910.1"/>
</dbReference>
<evidence type="ECO:0000256" key="15">
    <source>
        <dbReference type="SAM" id="MobiDB-lite"/>
    </source>
</evidence>
<gene>
    <name evidence="17" type="ORF">HETIRDRAFT_157766</name>
</gene>
<dbReference type="PROSITE" id="PS50969">
    <property type="entry name" value="FCP1"/>
    <property type="match status" value="1"/>
</dbReference>
<keyword evidence="7 14" id="KW-0653">Protein transport</keyword>
<dbReference type="eggNOG" id="KOG2832">
    <property type="taxonomic scope" value="Eukaryota"/>
</dbReference>
<keyword evidence="5" id="KW-0812">Transmembrane</keyword>
<evidence type="ECO:0000259" key="16">
    <source>
        <dbReference type="PROSITE" id="PS50969"/>
    </source>
</evidence>
<dbReference type="PANTHER" id="PTHR12210">
    <property type="entry name" value="DULLARD PROTEIN PHOSPHATASE"/>
    <property type="match status" value="1"/>
</dbReference>
<evidence type="ECO:0000256" key="1">
    <source>
        <dbReference type="ARBA" id="ARBA00004434"/>
    </source>
</evidence>
<feature type="region of interest" description="Disordered" evidence="15">
    <location>
        <begin position="405"/>
        <end position="438"/>
    </location>
</feature>
<feature type="region of interest" description="Disordered" evidence="15">
    <location>
        <begin position="1"/>
        <end position="61"/>
    </location>
</feature>
<evidence type="ECO:0000313" key="18">
    <source>
        <dbReference type="Proteomes" id="UP000030671"/>
    </source>
</evidence>
<keyword evidence="4 14" id="KW-0813">Transport</keyword>
<protein>
    <recommendedName>
        <fullName evidence="3 14">Mitochondrial import inner membrane translocase subunit TIM50</fullName>
    </recommendedName>
</protein>
<sequence length="438" mass="49523">MQSFKLLPSGERQRNFERSYATDTVECQRSKDASEFNIDNSPTQSDAGRTGARSSRDSLSSIERKRRAMARFGFGMFTLALGGGAIWLGREWEDDELVEKRMTPKTAPATRWGRTTERFTSMFDYFSKPAWPELLPPPLPPPHQKPYTLLLSLDDLLVTSTWDRQHGWRTAKRPGVDYFIAYLSQFYEVVVFTTQYYYTAYPILDKLDPYTYFIAYRLTREATRASESGPVKDLTYLNRSLERVILLDTHPEHVAQPENTILMKPWKGEPGDKGLVEMIPFLESIGIYNPPDVRPMVKAYEGKDIPKEYAKREAESKRQFIENWKAHGGGGLGGGFTLSTLFTGGGARASKVPETYLEAKRREAQAWYLEEQKYIRDHSEEFDRQKKAQEEAALREMSGNLWGTLGTLVGAQPPPAAPGADAAASGQAEPVKVEKSST</sequence>
<comment type="subcellular location">
    <subcellularLocation>
        <location evidence="1 14">Mitochondrion inner membrane</location>
        <topology evidence="1 14">Single-pass membrane protein</topology>
    </subcellularLocation>
</comment>
<evidence type="ECO:0000256" key="13">
    <source>
        <dbReference type="ARBA" id="ARBA00065975"/>
    </source>
</evidence>
<organism evidence="17 18">
    <name type="scientific">Heterobasidion irregulare (strain TC 32-1)</name>
    <dbReference type="NCBI Taxonomy" id="747525"/>
    <lineage>
        <taxon>Eukaryota</taxon>
        <taxon>Fungi</taxon>
        <taxon>Dikarya</taxon>
        <taxon>Basidiomycota</taxon>
        <taxon>Agaricomycotina</taxon>
        <taxon>Agaricomycetes</taxon>
        <taxon>Russulales</taxon>
        <taxon>Bondarzewiaceae</taxon>
        <taxon>Heterobasidion</taxon>
        <taxon>Heterobasidion annosum species complex</taxon>
    </lineage>
</organism>
<dbReference type="EMBL" id="KI925467">
    <property type="protein sequence ID" value="ETW74717.1"/>
    <property type="molecule type" value="Genomic_DNA"/>
</dbReference>
<dbReference type="GO" id="GO:0015031">
    <property type="term" value="P:protein transport"/>
    <property type="evidence" value="ECO:0007669"/>
    <property type="project" value="UniProtKB-KW"/>
</dbReference>
<name>W4JMD8_HETIT</name>
<feature type="domain" description="FCP1 homology" evidence="16">
    <location>
        <begin position="142"/>
        <end position="285"/>
    </location>
</feature>
<evidence type="ECO:0000256" key="10">
    <source>
        <dbReference type="ARBA" id="ARBA00023010"/>
    </source>
</evidence>
<keyword evidence="12" id="KW-0472">Membrane</keyword>
<evidence type="ECO:0000256" key="5">
    <source>
        <dbReference type="ARBA" id="ARBA00022692"/>
    </source>
</evidence>
<comment type="similarity">
    <text evidence="2 14">Belongs to the TIM50 family.</text>
</comment>
<dbReference type="GeneID" id="20667751"/>
<evidence type="ECO:0000256" key="9">
    <source>
        <dbReference type="ARBA" id="ARBA00022989"/>
    </source>
</evidence>
<dbReference type="InterPro" id="IPR023214">
    <property type="entry name" value="HAD_sf"/>
</dbReference>
<dbReference type="Pfam" id="PF03031">
    <property type="entry name" value="NIF"/>
    <property type="match status" value="1"/>
</dbReference>
<evidence type="ECO:0000256" key="14">
    <source>
        <dbReference type="RuleBase" id="RU365079"/>
    </source>
</evidence>
<dbReference type="FunFam" id="3.40.50.1000:FF:000019">
    <property type="entry name" value="Mitochondrial import inner membrane translocase subunit TIM50"/>
    <property type="match status" value="1"/>
</dbReference>
<dbReference type="OrthoDB" id="287041at2759"/>
<evidence type="ECO:0000256" key="3">
    <source>
        <dbReference type="ARBA" id="ARBA00020799"/>
    </source>
</evidence>
<keyword evidence="9" id="KW-1133">Transmembrane helix</keyword>
<evidence type="ECO:0000256" key="8">
    <source>
        <dbReference type="ARBA" id="ARBA00022946"/>
    </source>
</evidence>
<dbReference type="InterPro" id="IPR036412">
    <property type="entry name" value="HAD-like_sf"/>
</dbReference>
<dbReference type="STRING" id="747525.W4JMD8"/>
<keyword evidence="18" id="KW-1185">Reference proteome</keyword>
<dbReference type="SUPFAM" id="SSF56784">
    <property type="entry name" value="HAD-like"/>
    <property type="match status" value="1"/>
</dbReference>
<keyword evidence="10 14" id="KW-0811">Translocation</keyword>
<keyword evidence="6" id="KW-0999">Mitochondrion inner membrane</keyword>
<comment type="function">
    <text evidence="14">Essential component of the TIM23 complex, a complex that mediates the translocation of transit peptide-containing proteins across the mitochondrial inner membrane.</text>
</comment>
<keyword evidence="11 14" id="KW-0496">Mitochondrion</keyword>
<dbReference type="HOGENOM" id="CLU_023309_1_0_1"/>
<keyword evidence="8 14" id="KW-0809">Transit peptide</keyword>
<dbReference type="InterPro" id="IPR050365">
    <property type="entry name" value="TIM50"/>
</dbReference>
<dbReference type="SMART" id="SM00577">
    <property type="entry name" value="CPDc"/>
    <property type="match status" value="1"/>
</dbReference>
<dbReference type="KEGG" id="hir:HETIRDRAFT_157766"/>
<dbReference type="Proteomes" id="UP000030671">
    <property type="component" value="Unassembled WGS sequence"/>
</dbReference>